<name>E0VN10_PEDHC</name>
<feature type="coiled-coil region" evidence="1">
    <location>
        <begin position="179"/>
        <end position="241"/>
    </location>
</feature>
<reference evidence="2" key="1">
    <citation type="submission" date="2007-04" db="EMBL/GenBank/DDBJ databases">
        <title>Annotation of Pediculus humanus corporis strain USDA.</title>
        <authorList>
            <person name="Kirkness E."/>
            <person name="Hannick L."/>
            <person name="Hass B."/>
            <person name="Bruggner R."/>
            <person name="Lawson D."/>
            <person name="Bidwell S."/>
            <person name="Joardar V."/>
            <person name="Caler E."/>
            <person name="Walenz B."/>
            <person name="Inman J."/>
            <person name="Schobel S."/>
            <person name="Galinsky K."/>
            <person name="Amedeo P."/>
            <person name="Strausberg R."/>
        </authorList>
    </citation>
    <scope>NUCLEOTIDE SEQUENCE</scope>
    <source>
        <strain evidence="2">USDA</strain>
    </source>
</reference>
<organism>
    <name type="scientific">Pediculus humanus subsp. corporis</name>
    <name type="common">Body louse</name>
    <dbReference type="NCBI Taxonomy" id="121224"/>
    <lineage>
        <taxon>Eukaryota</taxon>
        <taxon>Metazoa</taxon>
        <taxon>Ecdysozoa</taxon>
        <taxon>Arthropoda</taxon>
        <taxon>Hexapoda</taxon>
        <taxon>Insecta</taxon>
        <taxon>Pterygota</taxon>
        <taxon>Neoptera</taxon>
        <taxon>Paraneoptera</taxon>
        <taxon>Psocodea</taxon>
        <taxon>Troctomorpha</taxon>
        <taxon>Phthiraptera</taxon>
        <taxon>Anoplura</taxon>
        <taxon>Pediculidae</taxon>
        <taxon>Pediculus</taxon>
    </lineage>
</organism>
<sequence>MEEESHDAMTALKSELAALQYKRDKLLSELNDMRVQIRNRDQKTMELQTELENLKEQGARQNAIITSLKKRIQELEEKERNLSIAQGRADAALQTLQRENKYLEEKNKDYGRKIRALEMECHAEEQSKLASRESMNDFLRKISSALGTPETIDVHTSQDCLVHKAADLVSETSRLRSRAHSLAENLHSIEMELKNCREALDKALAEKESFQKQAAYHFIEIDKLRKEKEELDIQQKLAEREICELRDKLAHANKDLGCASVNNAAQEATINQLKDETKCKDEKIYRLQNDYRLLIESIAITISSPTRFVSSTEEDVKNGVKEIVQECKEKTLQNESLKDKLNRISTQLNRQTEMDEEANHKNRILQDENEVLKTRITKLQEELHNSNVTLESLKSDKSTFVNFVERLNRALNMDEVVKDVEPDLVIESLILRAEKLSRLETSKIVDKLVCHQSACCLRCPKIKREKSFPDLCVREEENFKTKNLMAVERDEATLKCKKLMKQIEKLQNQLSDSRTLSQDIKNQLAEAGDIKITALERGRKIDELQKRLIESEGIINRCNKKIAMLKEELRNLGQNADQERSLTEHSLQILRDDLANAKLSLAECNRRENMLHNFRSSACKALGLLPSSTDYELITKLEKLVAAHRDFTLLSKRYEDPTTATATCTDSATPIRTPKYEDSGFLDQHDLSPLEDNNDCDIYHHKHVRRN</sequence>
<dbReference type="EMBL" id="DS235331">
    <property type="protein sequence ID" value="EEB14766.1"/>
    <property type="molecule type" value="Genomic_DNA"/>
</dbReference>
<dbReference type="PANTHER" id="PTHR18863">
    <property type="entry name" value="TSEC-2-RELATED"/>
    <property type="match status" value="1"/>
</dbReference>
<keyword evidence="4" id="KW-1185">Reference proteome</keyword>
<dbReference type="STRING" id="121224.E0VN10"/>
<dbReference type="EMBL" id="AAZO01003758">
    <property type="status" value="NOT_ANNOTATED_CDS"/>
    <property type="molecule type" value="Genomic_DNA"/>
</dbReference>
<dbReference type="eggNOG" id="ENOG502QRTF">
    <property type="taxonomic scope" value="Eukaryota"/>
</dbReference>
<dbReference type="EnsemblMetazoa" id="PHUM323650-RA">
    <property type="protein sequence ID" value="PHUM323650-PA"/>
    <property type="gene ID" value="PHUM323650"/>
</dbReference>
<dbReference type="HOGENOM" id="CLU_017756_0_0_1"/>
<evidence type="ECO:0000313" key="3">
    <source>
        <dbReference type="EnsemblMetazoa" id="PHUM323650-PA"/>
    </source>
</evidence>
<evidence type="ECO:0000256" key="1">
    <source>
        <dbReference type="SAM" id="Coils"/>
    </source>
</evidence>
<dbReference type="Proteomes" id="UP000009046">
    <property type="component" value="Unassembled WGS sequence"/>
</dbReference>
<evidence type="ECO:0000313" key="2">
    <source>
        <dbReference type="EMBL" id="EEB14766.1"/>
    </source>
</evidence>
<dbReference type="GeneID" id="8236142"/>
<dbReference type="RefSeq" id="XP_002427504.1">
    <property type="nucleotide sequence ID" value="XM_002427459.1"/>
</dbReference>
<dbReference type="PANTHER" id="PTHR18863:SF6">
    <property type="entry name" value="COILED-COIL DOMAIN-CONTAINING PROTEIN 170"/>
    <property type="match status" value="1"/>
</dbReference>
<dbReference type="AlphaFoldDB" id="E0VN10"/>
<reference evidence="3" key="3">
    <citation type="submission" date="2020-05" db="UniProtKB">
        <authorList>
            <consortium name="EnsemblMetazoa"/>
        </authorList>
    </citation>
    <scope>IDENTIFICATION</scope>
    <source>
        <strain evidence="3">USDA</strain>
    </source>
</reference>
<keyword evidence="1" id="KW-0175">Coiled coil</keyword>
<proteinExistence type="predicted"/>
<dbReference type="KEGG" id="phu:Phum_PHUM323650"/>
<accession>E0VN10</accession>
<feature type="coiled-coil region" evidence="1">
    <location>
        <begin position="320"/>
        <end position="396"/>
    </location>
</feature>
<dbReference type="InterPro" id="IPR039139">
    <property type="entry name" value="CCDC170-like"/>
</dbReference>
<gene>
    <name evidence="3" type="primary">8236142</name>
    <name evidence="2" type="ORF">Phum_PHUM323650</name>
</gene>
<reference evidence="2" key="2">
    <citation type="submission" date="2007-04" db="EMBL/GenBank/DDBJ databases">
        <title>The genome of the human body louse.</title>
        <authorList>
            <consortium name="The Human Body Louse Genome Consortium"/>
            <person name="Kirkness E."/>
            <person name="Walenz B."/>
            <person name="Hass B."/>
            <person name="Bruggner R."/>
            <person name="Strausberg R."/>
        </authorList>
    </citation>
    <scope>NUCLEOTIDE SEQUENCE</scope>
    <source>
        <strain evidence="2">USDA</strain>
    </source>
</reference>
<dbReference type="OrthoDB" id="5832575at2759"/>
<dbReference type="OMA" id="EQRTHNY"/>
<evidence type="ECO:0000313" key="4">
    <source>
        <dbReference type="Proteomes" id="UP000009046"/>
    </source>
</evidence>
<feature type="coiled-coil region" evidence="1">
    <location>
        <begin position="489"/>
        <end position="607"/>
    </location>
</feature>
<dbReference type="EMBL" id="AAZO01003757">
    <property type="status" value="NOT_ANNOTATED_CDS"/>
    <property type="molecule type" value="Genomic_DNA"/>
</dbReference>
<feature type="coiled-coil region" evidence="1">
    <location>
        <begin position="9"/>
        <end position="120"/>
    </location>
</feature>
<protein>
    <submittedName>
        <fullName evidence="2 3">Cingulin, putative</fullName>
    </submittedName>
</protein>
<dbReference type="VEuPathDB" id="VectorBase:PHUM323650"/>
<dbReference type="InParanoid" id="E0VN10"/>
<dbReference type="CTD" id="8236142"/>